<dbReference type="PANTHER" id="PTHR47128">
    <property type="match status" value="1"/>
</dbReference>
<gene>
    <name evidence="4" type="ORF">E0H92_10275</name>
</gene>
<accession>A0A4R0JJM8</accession>
<dbReference type="EMBL" id="SJKC01000001">
    <property type="protein sequence ID" value="TCC41995.1"/>
    <property type="molecule type" value="Genomic_DNA"/>
</dbReference>
<keyword evidence="1" id="KW-0602">Photosynthesis</keyword>
<dbReference type="InterPro" id="IPR044256">
    <property type="entry name" value="HCF244-like"/>
</dbReference>
<dbReference type="AlphaFoldDB" id="A0A4R0JJM8"/>
<comment type="caution">
    <text evidence="4">The sequence shown here is derived from an EMBL/GenBank/DDBJ whole genome shotgun (WGS) entry which is preliminary data.</text>
</comment>
<reference evidence="4 5" key="1">
    <citation type="submission" date="2019-02" db="EMBL/GenBank/DDBJ databases">
        <title>Kribbella capetownensis sp. nov. and Kribbella speibonae sp. nov., isolated from soil.</title>
        <authorList>
            <person name="Curtis S.M."/>
            <person name="Norton I."/>
            <person name="Everest G.J."/>
            <person name="Meyers P.R."/>
        </authorList>
    </citation>
    <scope>NUCLEOTIDE SEQUENCE [LARGE SCALE GENOMIC DNA]</scope>
    <source>
        <strain evidence="4 5">YM55</strain>
    </source>
</reference>
<dbReference type="GO" id="GO:0009523">
    <property type="term" value="C:photosystem II"/>
    <property type="evidence" value="ECO:0007669"/>
    <property type="project" value="UniProtKB-KW"/>
</dbReference>
<dbReference type="Pfam" id="PF13460">
    <property type="entry name" value="NAD_binding_10"/>
    <property type="match status" value="1"/>
</dbReference>
<evidence type="ECO:0000313" key="5">
    <source>
        <dbReference type="Proteomes" id="UP000294225"/>
    </source>
</evidence>
<dbReference type="InterPro" id="IPR016040">
    <property type="entry name" value="NAD(P)-bd_dom"/>
</dbReference>
<dbReference type="PANTHER" id="PTHR47128:SF2">
    <property type="entry name" value="PROTEIN HIGH CHLOROPHYLL FLUORESCENCE PHENOTYPE 244, CHLOROPLASTIC"/>
    <property type="match status" value="1"/>
</dbReference>
<sequence>MHNHLGPPPQPQLAQPVGEISCSHYLRCAHPGTIPSTQPAAPGIFPGCCADQRLAGPSDAGVIAMMLVVGGTGELGGQVVRGLVGRGVDVRCLVRTRTEIPGVEVVVGDLTNPPSLRTACAGVETVVATATAIGRLLSGVPGPSISETDERGMLALVDAAEEAGVRRFVYLSYAGVDAGLGVPIEHAKLAVEDRLRRSALRRVVVRPDAFQEIHLGPLGRFDLAGGKVGVIGNGNAKHRWVSTADVAALVVAVAVESDPPELIEFGGPEALSRNEAIAFAEDLLQRKLKVQRLPAPVARLAIRLLRRRNEAVASVIGISLLFSLQDVPWTDEPLRSRAISPRPATSFLRDQAGRA</sequence>
<feature type="domain" description="NAD(P)-binding" evidence="3">
    <location>
        <begin position="70"/>
        <end position="254"/>
    </location>
</feature>
<dbReference type="Proteomes" id="UP000294225">
    <property type="component" value="Unassembled WGS sequence"/>
</dbReference>
<dbReference type="InterPro" id="IPR036291">
    <property type="entry name" value="NAD(P)-bd_dom_sf"/>
</dbReference>
<evidence type="ECO:0000259" key="3">
    <source>
        <dbReference type="Pfam" id="PF13460"/>
    </source>
</evidence>
<name>A0A4R0JJM8_9ACTN</name>
<organism evidence="4 5">
    <name type="scientific">Kribbella speibonae</name>
    <dbReference type="NCBI Taxonomy" id="1572660"/>
    <lineage>
        <taxon>Bacteria</taxon>
        <taxon>Bacillati</taxon>
        <taxon>Actinomycetota</taxon>
        <taxon>Actinomycetes</taxon>
        <taxon>Propionibacteriales</taxon>
        <taxon>Kribbellaceae</taxon>
        <taxon>Kribbella</taxon>
    </lineage>
</organism>
<protein>
    <submittedName>
        <fullName evidence="4">NAD-dependent epimerase/dehydratase family protein</fullName>
    </submittedName>
</protein>
<evidence type="ECO:0000256" key="2">
    <source>
        <dbReference type="ARBA" id="ARBA00023276"/>
    </source>
</evidence>
<proteinExistence type="predicted"/>
<keyword evidence="2" id="KW-0604">Photosystem II</keyword>
<evidence type="ECO:0000313" key="4">
    <source>
        <dbReference type="EMBL" id="TCC41995.1"/>
    </source>
</evidence>
<dbReference type="SUPFAM" id="SSF51735">
    <property type="entry name" value="NAD(P)-binding Rossmann-fold domains"/>
    <property type="match status" value="1"/>
</dbReference>
<dbReference type="Gene3D" id="3.40.50.720">
    <property type="entry name" value="NAD(P)-binding Rossmann-like Domain"/>
    <property type="match status" value="1"/>
</dbReference>
<evidence type="ECO:0000256" key="1">
    <source>
        <dbReference type="ARBA" id="ARBA00022531"/>
    </source>
</evidence>
<dbReference type="GO" id="GO:0015979">
    <property type="term" value="P:photosynthesis"/>
    <property type="evidence" value="ECO:0007669"/>
    <property type="project" value="UniProtKB-KW"/>
</dbReference>